<dbReference type="Pfam" id="PF13440">
    <property type="entry name" value="Polysacc_synt_3"/>
    <property type="match status" value="1"/>
</dbReference>
<feature type="transmembrane region" description="Helical" evidence="7">
    <location>
        <begin position="400"/>
        <end position="419"/>
    </location>
</feature>
<protein>
    <submittedName>
        <fullName evidence="8">Lipopolysaccharide biosynthesis protein</fullName>
    </submittedName>
</protein>
<feature type="transmembrane region" description="Helical" evidence="7">
    <location>
        <begin position="164"/>
        <end position="183"/>
    </location>
</feature>
<dbReference type="PANTHER" id="PTHR30250:SF10">
    <property type="entry name" value="LIPOPOLYSACCHARIDE BIOSYNTHESIS PROTEIN WZXC"/>
    <property type="match status" value="1"/>
</dbReference>
<sequence length="505" mass="56015">MTTPQPPLDPQQQAEHNTKTHSKVYTGSAFMLVTRIGIKSIGLISSIVLARLLVPEDFGLVAIAMAIYAFIELFGALGLGTVLIQNQSNDTDDYNTAWTFKVLFGLVSASAMALAAPYVAEFYADPRLDNVIYVIALASILSGAANIGVVNFQKDMDFRKELKYQLVPKIISFVITLTLAFVYRNYWALVIGMVSNQFIILLFSYWMHPFRPRFGLKSFNKLFSFSRWLLLNNVLFYLNDKFSELIVGRLLSPSAVGLFAIGKEIAHLPTMEMAKPINKATFPVYSRFKDNFTELRKAYLNTVALTASLTMPAALGIALIAPLFVEVVLGDKWLPAAPLIQLLALSSMLTSLTVNNSYIYMACGKPNIMFLINLIRTVMFFAFFIPLLDLNGIVGIGQARLSTTLIMLFGAQIAVVLFLKLQVLPLLGVFLRPTLACMVMGGAVLLIQQADWVPVQGLSLLMQIIAGGLSYTLVSLLLWRWQGYPEGLERTVVERLYPGYLQGKV</sequence>
<keyword evidence="3" id="KW-1003">Cell membrane</keyword>
<evidence type="ECO:0000256" key="1">
    <source>
        <dbReference type="ARBA" id="ARBA00004651"/>
    </source>
</evidence>
<dbReference type="RefSeq" id="WP_099035175.1">
    <property type="nucleotide sequence ID" value="NZ_BMGJ01000010.1"/>
</dbReference>
<feature type="transmembrane region" description="Helical" evidence="7">
    <location>
        <begin position="60"/>
        <end position="84"/>
    </location>
</feature>
<feature type="transmembrane region" description="Helical" evidence="7">
    <location>
        <begin position="298"/>
        <end position="324"/>
    </location>
</feature>
<proteinExistence type="inferred from homology"/>
<dbReference type="CDD" id="cd13127">
    <property type="entry name" value="MATE_tuaB_like"/>
    <property type="match status" value="1"/>
</dbReference>
<evidence type="ECO:0000256" key="7">
    <source>
        <dbReference type="SAM" id="Phobius"/>
    </source>
</evidence>
<feature type="transmembrane region" description="Helical" evidence="7">
    <location>
        <begin position="131"/>
        <end position="152"/>
    </location>
</feature>
<feature type="transmembrane region" description="Helical" evidence="7">
    <location>
        <begin position="426"/>
        <end position="448"/>
    </location>
</feature>
<evidence type="ECO:0000256" key="4">
    <source>
        <dbReference type="ARBA" id="ARBA00022692"/>
    </source>
</evidence>
<evidence type="ECO:0000256" key="6">
    <source>
        <dbReference type="ARBA" id="ARBA00023136"/>
    </source>
</evidence>
<evidence type="ECO:0000313" key="8">
    <source>
        <dbReference type="EMBL" id="GGD68993.1"/>
    </source>
</evidence>
<feature type="transmembrane region" description="Helical" evidence="7">
    <location>
        <begin position="96"/>
        <end position="119"/>
    </location>
</feature>
<dbReference type="PANTHER" id="PTHR30250">
    <property type="entry name" value="PST FAMILY PREDICTED COLANIC ACID TRANSPORTER"/>
    <property type="match status" value="1"/>
</dbReference>
<organism evidence="8 9">
    <name type="scientific">Lacimicrobium alkaliphilum</name>
    <dbReference type="NCBI Taxonomy" id="1526571"/>
    <lineage>
        <taxon>Bacteria</taxon>
        <taxon>Pseudomonadati</taxon>
        <taxon>Pseudomonadota</taxon>
        <taxon>Gammaproteobacteria</taxon>
        <taxon>Alteromonadales</taxon>
        <taxon>Alteromonadaceae</taxon>
        <taxon>Lacimicrobium</taxon>
    </lineage>
</organism>
<keyword evidence="4 7" id="KW-0812">Transmembrane</keyword>
<comment type="subcellular location">
    <subcellularLocation>
        <location evidence="1">Cell membrane</location>
        <topology evidence="1">Multi-pass membrane protein</topology>
    </subcellularLocation>
</comment>
<dbReference type="InterPro" id="IPR050833">
    <property type="entry name" value="Poly_Biosynth_Transport"/>
</dbReference>
<comment type="caution">
    <text evidence="8">The sequence shown here is derived from an EMBL/GenBank/DDBJ whole genome shotgun (WGS) entry which is preliminary data.</text>
</comment>
<comment type="similarity">
    <text evidence="2">Belongs to the polysaccharide synthase family.</text>
</comment>
<accession>A0ABQ1RIC7</accession>
<feature type="transmembrane region" description="Helical" evidence="7">
    <location>
        <begin position="460"/>
        <end position="479"/>
    </location>
</feature>
<keyword evidence="9" id="KW-1185">Reference proteome</keyword>
<dbReference type="EMBL" id="BMGJ01000010">
    <property type="protein sequence ID" value="GGD68993.1"/>
    <property type="molecule type" value="Genomic_DNA"/>
</dbReference>
<keyword evidence="6 7" id="KW-0472">Membrane</keyword>
<dbReference type="Proteomes" id="UP000614272">
    <property type="component" value="Unassembled WGS sequence"/>
</dbReference>
<evidence type="ECO:0000256" key="3">
    <source>
        <dbReference type="ARBA" id="ARBA00022475"/>
    </source>
</evidence>
<evidence type="ECO:0000256" key="5">
    <source>
        <dbReference type="ARBA" id="ARBA00022989"/>
    </source>
</evidence>
<reference evidence="9" key="1">
    <citation type="journal article" date="2019" name="Int. J. Syst. Evol. Microbiol.">
        <title>The Global Catalogue of Microorganisms (GCM) 10K type strain sequencing project: providing services to taxonomists for standard genome sequencing and annotation.</title>
        <authorList>
            <consortium name="The Broad Institute Genomics Platform"/>
            <consortium name="The Broad Institute Genome Sequencing Center for Infectious Disease"/>
            <person name="Wu L."/>
            <person name="Ma J."/>
        </authorList>
    </citation>
    <scope>NUCLEOTIDE SEQUENCE [LARGE SCALE GENOMIC DNA]</scope>
    <source>
        <strain evidence="9">CGMCC 1.12923</strain>
    </source>
</reference>
<gene>
    <name evidence="8" type="ORF">GCM10011357_25070</name>
</gene>
<evidence type="ECO:0000313" key="9">
    <source>
        <dbReference type="Proteomes" id="UP000614272"/>
    </source>
</evidence>
<evidence type="ECO:0000256" key="2">
    <source>
        <dbReference type="ARBA" id="ARBA00007430"/>
    </source>
</evidence>
<keyword evidence="5 7" id="KW-1133">Transmembrane helix</keyword>
<feature type="transmembrane region" description="Helical" evidence="7">
    <location>
        <begin position="336"/>
        <end position="356"/>
    </location>
</feature>
<name>A0ABQ1RIC7_9ALTE</name>
<feature type="transmembrane region" description="Helical" evidence="7">
    <location>
        <begin position="368"/>
        <end position="388"/>
    </location>
</feature>
<feature type="transmembrane region" description="Helical" evidence="7">
    <location>
        <begin position="189"/>
        <end position="207"/>
    </location>
</feature>